<feature type="region of interest" description="Disordered" evidence="1">
    <location>
        <begin position="350"/>
        <end position="372"/>
    </location>
</feature>
<dbReference type="InterPro" id="IPR001849">
    <property type="entry name" value="PH_domain"/>
</dbReference>
<feature type="region of interest" description="Disordered" evidence="1">
    <location>
        <begin position="403"/>
        <end position="474"/>
    </location>
</feature>
<dbReference type="PROSITE" id="PS50003">
    <property type="entry name" value="PH_DOMAIN"/>
    <property type="match status" value="1"/>
</dbReference>
<name>A0A7S4M3F6_9EUKA</name>
<feature type="domain" description="PH" evidence="2">
    <location>
        <begin position="236"/>
        <end position="338"/>
    </location>
</feature>
<dbReference type="InterPro" id="IPR035899">
    <property type="entry name" value="DBL_dom_sf"/>
</dbReference>
<dbReference type="PROSITE" id="PS50010">
    <property type="entry name" value="DH_2"/>
    <property type="match status" value="1"/>
</dbReference>
<feature type="compositionally biased region" description="Basic residues" evidence="1">
    <location>
        <begin position="359"/>
        <end position="369"/>
    </location>
</feature>
<dbReference type="AlphaFoldDB" id="A0A7S4M3F6"/>
<sequence>MATAEQTKMHAKRRQVAKELLSTEETYVKNLQDLMKVFCEPMEANAMLPENQRVISKDDVRTIFGSLKIILPINKMLLEDLKAQLAVPEEETIFIGASFKNMAFCLRSYISYCTEFDVSRKILQQLKQNPEFVSFFEKLHNKDIIGKMTLKDFLIMPVQRVPRYRMLLTEILKNTWDSHEDYSLVKEALENVSITAQAIEDAQEKFDNMNKIIAIQADLKQNKKEERLALLQPDRKFVRSDVLMIREVNSESDFHKRKLLLFNDLLLVTKASYDSKKKREILKLMSCVYLAAVNDIVVTSAGGQPSISIFSGDTIHMIRFSDETTRDTWFQSLRESRDFAIEKEDFKQQGKLNVSTPKPTKKKKTRKSTKTNEEVRFLNPLLALDKNHLKNAGEKNSITESASMDTLAWREPTGDSSKRERSSTLFSTHATRIKTTEPVKTTPKEEPSEATRKKPKLKRNLSVDSFRKIVQPNT</sequence>
<feature type="domain" description="DH" evidence="3">
    <location>
        <begin position="12"/>
        <end position="202"/>
    </location>
</feature>
<dbReference type="PANTHER" id="PTHR12673">
    <property type="entry name" value="FACIOGENITAL DYSPLASIA PROTEIN"/>
    <property type="match status" value="1"/>
</dbReference>
<feature type="compositionally biased region" description="Basic and acidic residues" evidence="1">
    <location>
        <begin position="412"/>
        <end position="422"/>
    </location>
</feature>
<proteinExistence type="predicted"/>
<evidence type="ECO:0000313" key="4">
    <source>
        <dbReference type="EMBL" id="CAE2198691.1"/>
    </source>
</evidence>
<reference evidence="4" key="1">
    <citation type="submission" date="2021-01" db="EMBL/GenBank/DDBJ databases">
        <authorList>
            <person name="Corre E."/>
            <person name="Pelletier E."/>
            <person name="Niang G."/>
            <person name="Scheremetjew M."/>
            <person name="Finn R."/>
            <person name="Kale V."/>
            <person name="Holt S."/>
            <person name="Cochrane G."/>
            <person name="Meng A."/>
            <person name="Brown T."/>
            <person name="Cohen L."/>
        </authorList>
    </citation>
    <scope>NUCLEOTIDE SEQUENCE</scope>
    <source>
        <strain evidence="4">DIVA3 518/3/11/1/6</strain>
    </source>
</reference>
<evidence type="ECO:0000259" key="2">
    <source>
        <dbReference type="PROSITE" id="PS50003"/>
    </source>
</evidence>
<dbReference type="SMART" id="SM00325">
    <property type="entry name" value="RhoGEF"/>
    <property type="match status" value="1"/>
</dbReference>
<dbReference type="SMART" id="SM00233">
    <property type="entry name" value="PH"/>
    <property type="match status" value="1"/>
</dbReference>
<organism evidence="4">
    <name type="scientific">Vannella robusta</name>
    <dbReference type="NCBI Taxonomy" id="1487602"/>
    <lineage>
        <taxon>Eukaryota</taxon>
        <taxon>Amoebozoa</taxon>
        <taxon>Discosea</taxon>
        <taxon>Flabellinia</taxon>
        <taxon>Vannellidae</taxon>
        <taxon>Vannella</taxon>
    </lineage>
</organism>
<dbReference type="SUPFAM" id="SSF48065">
    <property type="entry name" value="DBL homology domain (DH-domain)"/>
    <property type="match status" value="1"/>
</dbReference>
<dbReference type="InterPro" id="IPR000219">
    <property type="entry name" value="DH_dom"/>
</dbReference>
<accession>A0A7S4M3F6</accession>
<dbReference type="GO" id="GO:0005737">
    <property type="term" value="C:cytoplasm"/>
    <property type="evidence" value="ECO:0007669"/>
    <property type="project" value="TreeGrafter"/>
</dbReference>
<dbReference type="Pfam" id="PF00621">
    <property type="entry name" value="RhoGEF"/>
    <property type="match status" value="1"/>
</dbReference>
<dbReference type="EMBL" id="HBKP01000076">
    <property type="protein sequence ID" value="CAE2198691.1"/>
    <property type="molecule type" value="Transcribed_RNA"/>
</dbReference>
<dbReference type="Gene3D" id="2.30.29.30">
    <property type="entry name" value="Pleckstrin-homology domain (PH domain)/Phosphotyrosine-binding domain (PTB)"/>
    <property type="match status" value="1"/>
</dbReference>
<feature type="compositionally biased region" description="Basic and acidic residues" evidence="1">
    <location>
        <begin position="434"/>
        <end position="452"/>
    </location>
</feature>
<evidence type="ECO:0000256" key="1">
    <source>
        <dbReference type="SAM" id="MobiDB-lite"/>
    </source>
</evidence>
<evidence type="ECO:0008006" key="5">
    <source>
        <dbReference type="Google" id="ProtNLM"/>
    </source>
</evidence>
<dbReference type="InterPro" id="IPR051092">
    <property type="entry name" value="FYVE_RhoGEF_PH"/>
</dbReference>
<protein>
    <recommendedName>
        <fullName evidence="5">DH domain-containing protein</fullName>
    </recommendedName>
</protein>
<dbReference type="Gene3D" id="1.20.900.10">
    <property type="entry name" value="Dbl homology (DH) domain"/>
    <property type="match status" value="1"/>
</dbReference>
<gene>
    <name evidence="4" type="ORF">VSP0166_LOCUS47</name>
</gene>
<dbReference type="CDD" id="cd00160">
    <property type="entry name" value="RhoGEF"/>
    <property type="match status" value="1"/>
</dbReference>
<dbReference type="InterPro" id="IPR011993">
    <property type="entry name" value="PH-like_dom_sf"/>
</dbReference>
<evidence type="ECO:0000259" key="3">
    <source>
        <dbReference type="PROSITE" id="PS50010"/>
    </source>
</evidence>
<dbReference type="PANTHER" id="PTHR12673:SF159">
    <property type="entry name" value="LD03170P"/>
    <property type="match status" value="1"/>
</dbReference>
<dbReference type="GO" id="GO:0005085">
    <property type="term" value="F:guanyl-nucleotide exchange factor activity"/>
    <property type="evidence" value="ECO:0007669"/>
    <property type="project" value="InterPro"/>
</dbReference>
<dbReference type="SUPFAM" id="SSF50729">
    <property type="entry name" value="PH domain-like"/>
    <property type="match status" value="1"/>
</dbReference>